<feature type="domain" description="Glycosyltransferase 2-like" evidence="2">
    <location>
        <begin position="4"/>
        <end position="127"/>
    </location>
</feature>
<dbReference type="RefSeq" id="WP_248354974.1">
    <property type="nucleotide sequence ID" value="NZ_AP025591.1"/>
</dbReference>
<evidence type="ECO:0000259" key="3">
    <source>
        <dbReference type="Pfam" id="PF02709"/>
    </source>
</evidence>
<dbReference type="GO" id="GO:0016740">
    <property type="term" value="F:transferase activity"/>
    <property type="evidence" value="ECO:0007669"/>
    <property type="project" value="UniProtKB-KW"/>
</dbReference>
<organism evidence="4 5">
    <name type="scientific">Anaeromyxobacter oryzae</name>
    <dbReference type="NCBI Taxonomy" id="2918170"/>
    <lineage>
        <taxon>Bacteria</taxon>
        <taxon>Pseudomonadati</taxon>
        <taxon>Myxococcota</taxon>
        <taxon>Myxococcia</taxon>
        <taxon>Myxococcales</taxon>
        <taxon>Cystobacterineae</taxon>
        <taxon>Anaeromyxobacteraceae</taxon>
        <taxon>Anaeromyxobacter</taxon>
    </lineage>
</organism>
<gene>
    <name evidence="4" type="ORF">AMOR_48160</name>
</gene>
<evidence type="ECO:0000313" key="4">
    <source>
        <dbReference type="EMBL" id="BDG05820.1"/>
    </source>
</evidence>
<dbReference type="PANTHER" id="PTHR43685">
    <property type="entry name" value="GLYCOSYLTRANSFERASE"/>
    <property type="match status" value="1"/>
</dbReference>
<dbReference type="SUPFAM" id="SSF53448">
    <property type="entry name" value="Nucleotide-diphospho-sugar transferases"/>
    <property type="match status" value="1"/>
</dbReference>
<keyword evidence="1 4" id="KW-0808">Transferase</keyword>
<protein>
    <submittedName>
        <fullName evidence="4">Glycosyl transferase</fullName>
    </submittedName>
</protein>
<dbReference type="EMBL" id="AP025591">
    <property type="protein sequence ID" value="BDG05820.1"/>
    <property type="molecule type" value="Genomic_DNA"/>
</dbReference>
<dbReference type="Gene3D" id="3.90.550.10">
    <property type="entry name" value="Spore Coat Polysaccharide Biosynthesis Protein SpsA, Chain A"/>
    <property type="match status" value="1"/>
</dbReference>
<dbReference type="InterPro" id="IPR027791">
    <property type="entry name" value="Galactosyl_T_C"/>
</dbReference>
<proteinExistence type="predicted"/>
<dbReference type="Pfam" id="PF02709">
    <property type="entry name" value="Glyco_transf_7C"/>
    <property type="match status" value="1"/>
</dbReference>
<dbReference type="PANTHER" id="PTHR43685:SF3">
    <property type="entry name" value="SLR2126 PROTEIN"/>
    <property type="match status" value="1"/>
</dbReference>
<name>A0ABN6N1I0_9BACT</name>
<keyword evidence="5" id="KW-1185">Reference proteome</keyword>
<dbReference type="InterPro" id="IPR001173">
    <property type="entry name" value="Glyco_trans_2-like"/>
</dbReference>
<dbReference type="Pfam" id="PF00535">
    <property type="entry name" value="Glycos_transf_2"/>
    <property type="match status" value="1"/>
</dbReference>
<evidence type="ECO:0000259" key="2">
    <source>
        <dbReference type="Pfam" id="PF00535"/>
    </source>
</evidence>
<dbReference type="InterPro" id="IPR050834">
    <property type="entry name" value="Glycosyltransf_2"/>
</dbReference>
<evidence type="ECO:0000256" key="1">
    <source>
        <dbReference type="ARBA" id="ARBA00022679"/>
    </source>
</evidence>
<sequence length="283" mass="31389">MRTSIVVLTYERPDALALALRGLARQSVAPDEVIITDDGSSPATRACVVREARGFPCPVVFLTHDRGGPRMSRARNRGIAAARGDYVIFLDGDQVPSRHFVADHRAFARPGTFVQGSRALASAETTARLLAGGDLDVSPLEPGLGRRRHALRAPALWWLFARRHRSRRGLKSCNFAFWRDDLVRLNGFDEEMTGWGLEDGELAQRGYHLGLWRRDLRLGGGVLHLWHGPPGVLRDDNPNWLIYDATIASRRVRCTRGLDAHLAELAGPLPDLREEADQAASPR</sequence>
<feature type="domain" description="Galactosyltransferase C-terminal" evidence="3">
    <location>
        <begin position="168"/>
        <end position="210"/>
    </location>
</feature>
<evidence type="ECO:0000313" key="5">
    <source>
        <dbReference type="Proteomes" id="UP001162891"/>
    </source>
</evidence>
<reference evidence="5" key="1">
    <citation type="journal article" date="2022" name="Int. J. Syst. Evol. Microbiol.">
        <title>Anaeromyxobacter oryzae sp. nov., Anaeromyxobacter diazotrophicus sp. nov. and Anaeromyxobacter paludicola sp. nov., isolated from paddy soils.</title>
        <authorList>
            <person name="Itoh H."/>
            <person name="Xu Z."/>
            <person name="Mise K."/>
            <person name="Masuda Y."/>
            <person name="Ushijima N."/>
            <person name="Hayakawa C."/>
            <person name="Shiratori Y."/>
            <person name="Senoo K."/>
        </authorList>
    </citation>
    <scope>NUCLEOTIDE SEQUENCE [LARGE SCALE GENOMIC DNA]</scope>
    <source>
        <strain evidence="5">Red232</strain>
    </source>
</reference>
<accession>A0ABN6N1I0</accession>
<dbReference type="Proteomes" id="UP001162891">
    <property type="component" value="Chromosome"/>
</dbReference>
<dbReference type="InterPro" id="IPR029044">
    <property type="entry name" value="Nucleotide-diphossugar_trans"/>
</dbReference>